<reference evidence="13 14" key="1">
    <citation type="submission" date="2016-01" db="EMBL/GenBank/DDBJ databases">
        <title>Annotation of Pseudomonas oryzihabitans USDA-ARS-USMARC-56511.</title>
        <authorList>
            <person name="Harhay G.P."/>
            <person name="Harhay D.M."/>
            <person name="Smith T.P.L."/>
            <person name="Bono J.L."/>
            <person name="Heaton M.P."/>
            <person name="Clawson M.L."/>
            <person name="Chitko-Mckown C.G."/>
            <person name="Capik S.F."/>
            <person name="DeDonder K.D."/>
            <person name="Apley M.D."/>
            <person name="Lubbers B.V."/>
            <person name="White B.J."/>
            <person name="Larson R.L."/>
        </authorList>
    </citation>
    <scope>NUCLEOTIDE SEQUENCE [LARGE SCALE GENOMIC DNA]</scope>
    <source>
        <strain evidence="13 14">USDA-ARS-USMARC-56511</strain>
    </source>
</reference>
<dbReference type="GO" id="GO:0006935">
    <property type="term" value="P:chemotaxis"/>
    <property type="evidence" value="ECO:0007669"/>
    <property type="project" value="UniProtKB-KW"/>
</dbReference>
<evidence type="ECO:0000313" key="13">
    <source>
        <dbReference type="EMBL" id="ALZ85392.1"/>
    </source>
</evidence>
<organism evidence="13 14">
    <name type="scientific">Pseudomonas oryzihabitans</name>
    <dbReference type="NCBI Taxonomy" id="47885"/>
    <lineage>
        <taxon>Bacteria</taxon>
        <taxon>Pseudomonadati</taxon>
        <taxon>Pseudomonadota</taxon>
        <taxon>Gammaproteobacteria</taxon>
        <taxon>Pseudomonadales</taxon>
        <taxon>Pseudomonadaceae</taxon>
        <taxon>Pseudomonas</taxon>
    </lineage>
</organism>
<accession>A0A0U4VQA1</accession>
<evidence type="ECO:0000256" key="3">
    <source>
        <dbReference type="ARBA" id="ARBA00020392"/>
    </source>
</evidence>
<dbReference type="KEGG" id="por:APT59_14750"/>
<sequence>MKGRAERLGPVVEMSERDERDAAQRLGQCQQQLAQAEFKLGELQRYREDYQQRLVANGSQGVTGQWLIGYQRFLSQLEEAIGQQERNAQWHRDVVAKARAQWQERYARLEGLRKLVERYKQEQRLVEDKREQKQMDEYAQRARSTYL</sequence>
<keyword evidence="11" id="KW-0175">Coiled coil</keyword>
<dbReference type="PIRSF" id="PIRSF019404">
    <property type="entry name" value="FliJ"/>
    <property type="match status" value="1"/>
</dbReference>
<dbReference type="GO" id="GO:0015031">
    <property type="term" value="P:protein transport"/>
    <property type="evidence" value="ECO:0007669"/>
    <property type="project" value="UniProtKB-KW"/>
</dbReference>
<comment type="subcellular location">
    <subcellularLocation>
        <location evidence="1">Cell membrane</location>
        <topology evidence="1">Peripheral membrane protein</topology>
        <orientation evidence="1">Cytoplasmic side</orientation>
    </subcellularLocation>
</comment>
<comment type="similarity">
    <text evidence="2">Belongs to the FliJ family.</text>
</comment>
<dbReference type="PANTHER" id="PTHR38786:SF1">
    <property type="entry name" value="FLAGELLAR FLIJ PROTEIN"/>
    <property type="match status" value="1"/>
</dbReference>
<keyword evidence="10" id="KW-1006">Bacterial flagellum protein export</keyword>
<evidence type="ECO:0000256" key="10">
    <source>
        <dbReference type="ARBA" id="ARBA00023225"/>
    </source>
</evidence>
<name>A0A0U4VQA1_9PSED</name>
<keyword evidence="9" id="KW-0472">Membrane</keyword>
<dbReference type="OrthoDB" id="7008437at2"/>
<protein>
    <recommendedName>
        <fullName evidence="3">Flagellar FliJ protein</fullName>
    </recommendedName>
</protein>
<evidence type="ECO:0000256" key="2">
    <source>
        <dbReference type="ARBA" id="ARBA00010004"/>
    </source>
</evidence>
<dbReference type="InterPro" id="IPR053716">
    <property type="entry name" value="Flag_assembly_chemotaxis_eff"/>
</dbReference>
<gene>
    <name evidence="13" type="ORF">APT59_14750</name>
</gene>
<evidence type="ECO:0000256" key="4">
    <source>
        <dbReference type="ARBA" id="ARBA00022448"/>
    </source>
</evidence>
<keyword evidence="13" id="KW-0969">Cilium</keyword>
<keyword evidence="13" id="KW-0966">Cell projection</keyword>
<dbReference type="GO" id="GO:0044781">
    <property type="term" value="P:bacterial-type flagellum organization"/>
    <property type="evidence" value="ECO:0007669"/>
    <property type="project" value="UniProtKB-KW"/>
</dbReference>
<evidence type="ECO:0000256" key="12">
    <source>
        <dbReference type="SAM" id="MobiDB-lite"/>
    </source>
</evidence>
<evidence type="ECO:0000256" key="5">
    <source>
        <dbReference type="ARBA" id="ARBA00022475"/>
    </source>
</evidence>
<evidence type="ECO:0000256" key="1">
    <source>
        <dbReference type="ARBA" id="ARBA00004413"/>
    </source>
</evidence>
<proteinExistence type="inferred from homology"/>
<dbReference type="InterPro" id="IPR012823">
    <property type="entry name" value="Flagell_FliJ"/>
</dbReference>
<keyword evidence="7" id="KW-1005">Bacterial flagellum biogenesis</keyword>
<evidence type="ECO:0000256" key="9">
    <source>
        <dbReference type="ARBA" id="ARBA00023136"/>
    </source>
</evidence>
<evidence type="ECO:0000256" key="8">
    <source>
        <dbReference type="ARBA" id="ARBA00022927"/>
    </source>
</evidence>
<evidence type="ECO:0000256" key="11">
    <source>
        <dbReference type="SAM" id="Coils"/>
    </source>
</evidence>
<dbReference type="Gene3D" id="1.10.287.1700">
    <property type="match status" value="1"/>
</dbReference>
<dbReference type="GO" id="GO:0071973">
    <property type="term" value="P:bacterial-type flagellum-dependent cell motility"/>
    <property type="evidence" value="ECO:0007669"/>
    <property type="project" value="InterPro"/>
</dbReference>
<dbReference type="RefSeq" id="WP_059315551.1">
    <property type="nucleotide sequence ID" value="NZ_CP013987.1"/>
</dbReference>
<evidence type="ECO:0000313" key="14">
    <source>
        <dbReference type="Proteomes" id="UP000064137"/>
    </source>
</evidence>
<dbReference type="InterPro" id="IPR052570">
    <property type="entry name" value="FliJ"/>
</dbReference>
<dbReference type="PANTHER" id="PTHR38786">
    <property type="entry name" value="FLAGELLAR FLIJ PROTEIN"/>
    <property type="match status" value="1"/>
</dbReference>
<dbReference type="GO" id="GO:0003774">
    <property type="term" value="F:cytoskeletal motor activity"/>
    <property type="evidence" value="ECO:0007669"/>
    <property type="project" value="InterPro"/>
</dbReference>
<keyword evidence="5" id="KW-1003">Cell membrane</keyword>
<keyword evidence="13" id="KW-0282">Flagellum</keyword>
<dbReference type="AlphaFoldDB" id="A0A0U4VQA1"/>
<evidence type="ECO:0000256" key="7">
    <source>
        <dbReference type="ARBA" id="ARBA00022795"/>
    </source>
</evidence>
<keyword evidence="4" id="KW-0813">Transport</keyword>
<dbReference type="Proteomes" id="UP000064137">
    <property type="component" value="Chromosome"/>
</dbReference>
<dbReference type="GO" id="GO:0009288">
    <property type="term" value="C:bacterial-type flagellum"/>
    <property type="evidence" value="ECO:0007669"/>
    <property type="project" value="InterPro"/>
</dbReference>
<feature type="coiled-coil region" evidence="11">
    <location>
        <begin position="109"/>
        <end position="136"/>
    </location>
</feature>
<dbReference type="NCBIfam" id="TIGR02473">
    <property type="entry name" value="flagell_FliJ"/>
    <property type="match status" value="1"/>
</dbReference>
<evidence type="ECO:0000256" key="6">
    <source>
        <dbReference type="ARBA" id="ARBA00022500"/>
    </source>
</evidence>
<dbReference type="EMBL" id="CP013987">
    <property type="protein sequence ID" value="ALZ85392.1"/>
    <property type="molecule type" value="Genomic_DNA"/>
</dbReference>
<feature type="region of interest" description="Disordered" evidence="12">
    <location>
        <begin position="1"/>
        <end position="20"/>
    </location>
</feature>
<keyword evidence="6" id="KW-0145">Chemotaxis</keyword>
<dbReference type="Pfam" id="PF02050">
    <property type="entry name" value="FliJ"/>
    <property type="match status" value="1"/>
</dbReference>
<dbReference type="PRINTS" id="PR01004">
    <property type="entry name" value="FLGFLIJ"/>
</dbReference>
<dbReference type="GO" id="GO:0005886">
    <property type="term" value="C:plasma membrane"/>
    <property type="evidence" value="ECO:0007669"/>
    <property type="project" value="UniProtKB-SubCell"/>
</dbReference>
<dbReference type="InterPro" id="IPR018006">
    <property type="entry name" value="Flag_FliJ_proteobac"/>
</dbReference>
<keyword evidence="8" id="KW-0653">Protein transport</keyword>